<gene>
    <name evidence="1" type="ORF">EYZ11_010199</name>
</gene>
<organism evidence="1 2">
    <name type="scientific">Aspergillus tanneri</name>
    <dbReference type="NCBI Taxonomy" id="1220188"/>
    <lineage>
        <taxon>Eukaryota</taxon>
        <taxon>Fungi</taxon>
        <taxon>Dikarya</taxon>
        <taxon>Ascomycota</taxon>
        <taxon>Pezizomycotina</taxon>
        <taxon>Eurotiomycetes</taxon>
        <taxon>Eurotiomycetidae</taxon>
        <taxon>Eurotiales</taxon>
        <taxon>Aspergillaceae</taxon>
        <taxon>Aspergillus</taxon>
        <taxon>Aspergillus subgen. Circumdati</taxon>
    </lineage>
</organism>
<proteinExistence type="predicted"/>
<dbReference type="EMBL" id="SOSA01000532">
    <property type="protein sequence ID" value="THC90336.1"/>
    <property type="molecule type" value="Genomic_DNA"/>
</dbReference>
<keyword evidence="2" id="KW-1185">Reference proteome</keyword>
<dbReference type="AlphaFoldDB" id="A0A4S3J5X2"/>
<name>A0A4S3J5X2_9EURO</name>
<dbReference type="VEuPathDB" id="FungiDB:EYZ11_010199"/>
<sequence>MTHFEWFELDSVDIAVDVAKKWIDWMRQKPYIQKDFRGEVKWTLSDEALESLVQSHDVNFQ</sequence>
<dbReference type="Proteomes" id="UP000308092">
    <property type="component" value="Unassembled WGS sequence"/>
</dbReference>
<reference evidence="1 2" key="1">
    <citation type="submission" date="2019-03" db="EMBL/GenBank/DDBJ databases">
        <title>The genome sequence of a newly discovered highly antifungal drug resistant Aspergillus species, Aspergillus tanneri NIH 1004.</title>
        <authorList>
            <person name="Mounaud S."/>
            <person name="Singh I."/>
            <person name="Joardar V."/>
            <person name="Pakala S."/>
            <person name="Pakala S."/>
            <person name="Venepally P."/>
            <person name="Hoover J."/>
            <person name="Nierman W."/>
            <person name="Chung J."/>
            <person name="Losada L."/>
        </authorList>
    </citation>
    <scope>NUCLEOTIDE SEQUENCE [LARGE SCALE GENOMIC DNA]</scope>
    <source>
        <strain evidence="1 2">NIH1004</strain>
    </source>
</reference>
<evidence type="ECO:0000313" key="2">
    <source>
        <dbReference type="Proteomes" id="UP000308092"/>
    </source>
</evidence>
<evidence type="ECO:0000313" key="1">
    <source>
        <dbReference type="EMBL" id="THC90336.1"/>
    </source>
</evidence>
<accession>A0A4S3J5X2</accession>
<comment type="caution">
    <text evidence="1">The sequence shown here is derived from an EMBL/GenBank/DDBJ whole genome shotgun (WGS) entry which is preliminary data.</text>
</comment>
<protein>
    <submittedName>
        <fullName evidence="1">Uncharacterized protein</fullName>
    </submittedName>
</protein>